<accession>A0A975GMY4</accession>
<proteinExistence type="predicted"/>
<evidence type="ECO:0000256" key="1">
    <source>
        <dbReference type="ARBA" id="ARBA00022603"/>
    </source>
</evidence>
<keyword evidence="2" id="KW-0808">Transferase</keyword>
<dbReference type="KEGG" id="dmm:dnm_023290"/>
<dbReference type="GO" id="GO:0032259">
    <property type="term" value="P:methylation"/>
    <property type="evidence" value="ECO:0007669"/>
    <property type="project" value="UniProtKB-KW"/>
</dbReference>
<evidence type="ECO:0000313" key="5">
    <source>
        <dbReference type="Proteomes" id="UP000663722"/>
    </source>
</evidence>
<dbReference type="Proteomes" id="UP000663722">
    <property type="component" value="Chromosome"/>
</dbReference>
<feature type="domain" description="Methyltransferase" evidence="3">
    <location>
        <begin position="44"/>
        <end position="123"/>
    </location>
</feature>
<dbReference type="EMBL" id="CP061800">
    <property type="protein sequence ID" value="QTA86308.1"/>
    <property type="molecule type" value="Genomic_DNA"/>
</dbReference>
<dbReference type="GO" id="GO:0008168">
    <property type="term" value="F:methyltransferase activity"/>
    <property type="evidence" value="ECO:0007669"/>
    <property type="project" value="UniProtKB-KW"/>
</dbReference>
<keyword evidence="5" id="KW-1185">Reference proteome</keyword>
<evidence type="ECO:0000313" key="4">
    <source>
        <dbReference type="EMBL" id="QTA86308.1"/>
    </source>
</evidence>
<dbReference type="InterPro" id="IPR041698">
    <property type="entry name" value="Methyltransf_25"/>
</dbReference>
<organism evidence="4 5">
    <name type="scientific">Desulfonema magnum</name>
    <dbReference type="NCBI Taxonomy" id="45655"/>
    <lineage>
        <taxon>Bacteria</taxon>
        <taxon>Pseudomonadati</taxon>
        <taxon>Thermodesulfobacteriota</taxon>
        <taxon>Desulfobacteria</taxon>
        <taxon>Desulfobacterales</taxon>
        <taxon>Desulfococcaceae</taxon>
        <taxon>Desulfonema</taxon>
    </lineage>
</organism>
<dbReference type="CDD" id="cd02440">
    <property type="entry name" value="AdoMet_MTases"/>
    <property type="match status" value="1"/>
</dbReference>
<evidence type="ECO:0000259" key="3">
    <source>
        <dbReference type="Pfam" id="PF13649"/>
    </source>
</evidence>
<dbReference type="SUPFAM" id="SSF53335">
    <property type="entry name" value="S-adenosyl-L-methionine-dependent methyltransferases"/>
    <property type="match status" value="1"/>
</dbReference>
<dbReference type="Gene3D" id="3.40.50.150">
    <property type="entry name" value="Vaccinia Virus protein VP39"/>
    <property type="match status" value="1"/>
</dbReference>
<dbReference type="InterPro" id="IPR029063">
    <property type="entry name" value="SAM-dependent_MTases_sf"/>
</dbReference>
<dbReference type="PANTHER" id="PTHR43861">
    <property type="entry name" value="TRANS-ACONITATE 2-METHYLTRANSFERASE-RELATED"/>
    <property type="match status" value="1"/>
</dbReference>
<gene>
    <name evidence="4" type="ORF">dnm_023290</name>
</gene>
<dbReference type="RefSeq" id="WP_207681999.1">
    <property type="nucleotide sequence ID" value="NZ_CP061800.1"/>
</dbReference>
<protein>
    <submittedName>
        <fullName evidence="4">SAM-dependent methyltransferase domain-containing protein</fullName>
    </submittedName>
</protein>
<evidence type="ECO:0000256" key="2">
    <source>
        <dbReference type="ARBA" id="ARBA00022679"/>
    </source>
</evidence>
<dbReference type="Pfam" id="PF13649">
    <property type="entry name" value="Methyltransf_25"/>
    <property type="match status" value="1"/>
</dbReference>
<sequence length="149" mass="17307">MYTMYDSRSQTDIYDILYRNHYERQVSLFDRLIRKHNPPGNRLLDMCCGTGTHLNIYKELGYDVTGVDLSEAMLDKAKKNAPSVTLIRGDMRSFVPEKKFDVITCSSFSIMENTNFDDLTATFINFFKESVLNNFPILIYWNCTIIPFG</sequence>
<dbReference type="PANTHER" id="PTHR43861:SF1">
    <property type="entry name" value="TRANS-ACONITATE 2-METHYLTRANSFERASE"/>
    <property type="match status" value="1"/>
</dbReference>
<name>A0A975GMY4_9BACT</name>
<keyword evidence="1 4" id="KW-0489">Methyltransferase</keyword>
<dbReference type="AlphaFoldDB" id="A0A975GMY4"/>
<reference evidence="4" key="1">
    <citation type="journal article" date="2021" name="Microb. Physiol.">
        <title>Proteogenomic Insights into the Physiology of Marine, Sulfate-Reducing, Filamentous Desulfonema limicola and Desulfonema magnum.</title>
        <authorList>
            <person name="Schnaars V."/>
            <person name="Wohlbrand L."/>
            <person name="Scheve S."/>
            <person name="Hinrichs C."/>
            <person name="Reinhardt R."/>
            <person name="Rabus R."/>
        </authorList>
    </citation>
    <scope>NUCLEOTIDE SEQUENCE</scope>
    <source>
        <strain evidence="4">4be13</strain>
    </source>
</reference>